<dbReference type="SUPFAM" id="SSF55874">
    <property type="entry name" value="ATPase domain of HSP90 chaperone/DNA topoisomerase II/histidine kinase"/>
    <property type="match status" value="1"/>
</dbReference>
<dbReference type="Gene3D" id="1.20.5.1930">
    <property type="match status" value="1"/>
</dbReference>
<dbReference type="GO" id="GO:0016020">
    <property type="term" value="C:membrane"/>
    <property type="evidence" value="ECO:0007669"/>
    <property type="project" value="InterPro"/>
</dbReference>
<keyword evidence="1" id="KW-0808">Transferase</keyword>
<reference evidence="8 9" key="1">
    <citation type="submission" date="2015-01" db="EMBL/GenBank/DDBJ databases">
        <title>Enhanced salinomycin production by adjusting the supply of polyketide extender units in Streptomyce albus DSM 41398.</title>
        <authorList>
            <person name="Lu C."/>
        </authorList>
    </citation>
    <scope>NUCLEOTIDE SEQUENCE [LARGE SCALE GENOMIC DNA]</scope>
    <source>
        <strain evidence="9">ATCC 21838 / DSM 41398 / FERM P-419 / JCM 4703 / NBRC 107858</strain>
    </source>
</reference>
<evidence type="ECO:0000256" key="4">
    <source>
        <dbReference type="SAM" id="MobiDB-lite"/>
    </source>
</evidence>
<organism evidence="8 9">
    <name type="scientific">Streptomyces albus (strain ATCC 21838 / DSM 41398 / FERM P-419 / JCM 4703 / NBRC 107858)</name>
    <dbReference type="NCBI Taxonomy" id="1081613"/>
    <lineage>
        <taxon>Bacteria</taxon>
        <taxon>Bacillati</taxon>
        <taxon>Actinomycetota</taxon>
        <taxon>Actinomycetes</taxon>
        <taxon>Kitasatosporales</taxon>
        <taxon>Streptomycetaceae</taxon>
        <taxon>Streptomyces</taxon>
    </lineage>
</organism>
<gene>
    <name evidence="8" type="ORF">SLNWT_2186</name>
</gene>
<feature type="transmembrane region" description="Helical" evidence="5">
    <location>
        <begin position="31"/>
        <end position="49"/>
    </location>
</feature>
<evidence type="ECO:0000256" key="2">
    <source>
        <dbReference type="ARBA" id="ARBA00022777"/>
    </source>
</evidence>
<protein>
    <submittedName>
        <fullName evidence="8">Two-component system sensor kinase</fullName>
    </submittedName>
</protein>
<feature type="transmembrane region" description="Helical" evidence="5">
    <location>
        <begin position="130"/>
        <end position="150"/>
    </location>
</feature>
<evidence type="ECO:0000256" key="5">
    <source>
        <dbReference type="SAM" id="Phobius"/>
    </source>
</evidence>
<keyword evidence="2 8" id="KW-0418">Kinase</keyword>
<keyword evidence="9" id="KW-1185">Reference proteome</keyword>
<dbReference type="Pfam" id="PF07730">
    <property type="entry name" value="HisKA_3"/>
    <property type="match status" value="1"/>
</dbReference>
<dbReference type="InterPro" id="IPR011712">
    <property type="entry name" value="Sig_transdc_His_kin_sub3_dim/P"/>
</dbReference>
<feature type="domain" description="Histidine kinase/HSP90-like ATPase" evidence="6">
    <location>
        <begin position="297"/>
        <end position="394"/>
    </location>
</feature>
<name>A0A0B5EWR2_STRA4</name>
<dbReference type="PANTHER" id="PTHR24421">
    <property type="entry name" value="NITRATE/NITRITE SENSOR PROTEIN NARX-RELATED"/>
    <property type="match status" value="1"/>
</dbReference>
<keyword evidence="5" id="KW-1133">Transmembrane helix</keyword>
<dbReference type="Pfam" id="PF02518">
    <property type="entry name" value="HATPase_c"/>
    <property type="match status" value="1"/>
</dbReference>
<accession>A0A0B5EWR2</accession>
<evidence type="ECO:0000256" key="1">
    <source>
        <dbReference type="ARBA" id="ARBA00022679"/>
    </source>
</evidence>
<feature type="region of interest" description="Disordered" evidence="4">
    <location>
        <begin position="1"/>
        <end position="21"/>
    </location>
</feature>
<keyword evidence="5" id="KW-0812">Transmembrane</keyword>
<dbReference type="GO" id="GO:0000155">
    <property type="term" value="F:phosphorelay sensor kinase activity"/>
    <property type="evidence" value="ECO:0007669"/>
    <property type="project" value="InterPro"/>
</dbReference>
<feature type="region of interest" description="Disordered" evidence="4">
    <location>
        <begin position="340"/>
        <end position="360"/>
    </location>
</feature>
<dbReference type="GO" id="GO:0046983">
    <property type="term" value="F:protein dimerization activity"/>
    <property type="evidence" value="ECO:0007669"/>
    <property type="project" value="InterPro"/>
</dbReference>
<feature type="transmembrane region" description="Helical" evidence="5">
    <location>
        <begin position="93"/>
        <end position="118"/>
    </location>
</feature>
<dbReference type="Gene3D" id="3.30.565.10">
    <property type="entry name" value="Histidine kinase-like ATPase, C-terminal domain"/>
    <property type="match status" value="1"/>
</dbReference>
<dbReference type="InterPro" id="IPR003594">
    <property type="entry name" value="HATPase_dom"/>
</dbReference>
<keyword evidence="3" id="KW-0902">Two-component regulatory system</keyword>
<dbReference type="AlphaFoldDB" id="A0A0B5EWR2"/>
<dbReference type="CDD" id="cd16917">
    <property type="entry name" value="HATPase_UhpB-NarQ-NarX-like"/>
    <property type="match status" value="1"/>
</dbReference>
<evidence type="ECO:0000313" key="9">
    <source>
        <dbReference type="Proteomes" id="UP000031523"/>
    </source>
</evidence>
<evidence type="ECO:0000256" key="3">
    <source>
        <dbReference type="ARBA" id="ARBA00023012"/>
    </source>
</evidence>
<feature type="domain" description="Signal transduction histidine kinase subgroup 3 dimerisation and phosphoacceptor" evidence="7">
    <location>
        <begin position="196"/>
        <end position="261"/>
    </location>
</feature>
<dbReference type="EMBL" id="CP010519">
    <property type="protein sequence ID" value="AJE82562.1"/>
    <property type="molecule type" value="Genomic_DNA"/>
</dbReference>
<feature type="transmembrane region" description="Helical" evidence="5">
    <location>
        <begin position="157"/>
        <end position="175"/>
    </location>
</feature>
<evidence type="ECO:0000259" key="7">
    <source>
        <dbReference type="Pfam" id="PF07730"/>
    </source>
</evidence>
<feature type="transmembrane region" description="Helical" evidence="5">
    <location>
        <begin position="61"/>
        <end position="81"/>
    </location>
</feature>
<evidence type="ECO:0000259" key="6">
    <source>
        <dbReference type="Pfam" id="PF02518"/>
    </source>
</evidence>
<keyword evidence="5" id="KW-0472">Membrane</keyword>
<dbReference type="InterPro" id="IPR050482">
    <property type="entry name" value="Sensor_HK_TwoCompSys"/>
</dbReference>
<feature type="compositionally biased region" description="Low complexity" evidence="4">
    <location>
        <begin position="345"/>
        <end position="359"/>
    </location>
</feature>
<dbReference type="KEGG" id="sals:SLNWT_2186"/>
<evidence type="ECO:0000313" key="8">
    <source>
        <dbReference type="EMBL" id="AJE82562.1"/>
    </source>
</evidence>
<dbReference type="Proteomes" id="UP000031523">
    <property type="component" value="Chromosome"/>
</dbReference>
<dbReference type="InterPro" id="IPR036890">
    <property type="entry name" value="HATPase_C_sf"/>
</dbReference>
<sequence>MNVLSEPPAATADTPGIGRPPRGRREALRKLLWIGIWLAFLSAPVHDLLDGSHPTAGRVYGWLGLALFVVAYLVLVFRHTGHPLERRLVGSGLAFLALWATALTLGLGAPWLVLFVYVSVAVGSTLPLPLARWLIPLTTLYMVLLGLPLGQGWDLSLVVPALLGGFALTGVRQLIRTTVELREARATVAQLAASEERLRLARDLHDLLGHSLSLITLKSELAGRMLPAHPEGAAKEVADIQQVGRQALADVREAVTGYRRPRLAAELALVPGTLRAAGITATMPPGPPPEGLGEEAEAALAWVLREAVTNVVRHSGARHCTVELLRRETLDGPRAELTVRDDGEGATAPFPAPETAAPGNGLTGLRERLDAVGGTLAAGPGKGRGFRVVARVPVGD</sequence>
<dbReference type="PANTHER" id="PTHR24421:SF63">
    <property type="entry name" value="SENSOR HISTIDINE KINASE DESK"/>
    <property type="match status" value="1"/>
</dbReference>
<proteinExistence type="predicted"/>